<name>A0AAN8VQF8_9MAGN</name>
<keyword evidence="3" id="KW-1185">Reference proteome</keyword>
<gene>
    <name evidence="2" type="ORF">RJ641_031632</name>
</gene>
<accession>A0AAN8VQF8</accession>
<proteinExistence type="predicted"/>
<dbReference type="InterPro" id="IPR008004">
    <property type="entry name" value="OCTOPUS-like"/>
</dbReference>
<evidence type="ECO:0000313" key="2">
    <source>
        <dbReference type="EMBL" id="KAK6938124.1"/>
    </source>
</evidence>
<reference evidence="2 3" key="1">
    <citation type="submission" date="2023-12" db="EMBL/GenBank/DDBJ databases">
        <title>A high-quality genome assembly for Dillenia turbinata (Dilleniales).</title>
        <authorList>
            <person name="Chanderbali A."/>
        </authorList>
    </citation>
    <scope>NUCLEOTIDE SEQUENCE [LARGE SCALE GENOMIC DNA]</scope>
    <source>
        <strain evidence="2">LSX21</strain>
        <tissue evidence="2">Leaf</tissue>
    </source>
</reference>
<dbReference type="Proteomes" id="UP001370490">
    <property type="component" value="Unassembled WGS sequence"/>
</dbReference>
<dbReference type="PANTHER" id="PTHR34046">
    <property type="entry name" value="OS06G0218800 PROTEIN"/>
    <property type="match status" value="1"/>
</dbReference>
<feature type="region of interest" description="Disordered" evidence="1">
    <location>
        <begin position="41"/>
        <end position="62"/>
    </location>
</feature>
<feature type="compositionally biased region" description="Low complexity" evidence="1">
    <location>
        <begin position="41"/>
        <end position="61"/>
    </location>
</feature>
<comment type="caution">
    <text evidence="2">The sequence shown here is derived from an EMBL/GenBank/DDBJ whole genome shotgun (WGS) entry which is preliminary data.</text>
</comment>
<organism evidence="2 3">
    <name type="scientific">Dillenia turbinata</name>
    <dbReference type="NCBI Taxonomy" id="194707"/>
    <lineage>
        <taxon>Eukaryota</taxon>
        <taxon>Viridiplantae</taxon>
        <taxon>Streptophyta</taxon>
        <taxon>Embryophyta</taxon>
        <taxon>Tracheophyta</taxon>
        <taxon>Spermatophyta</taxon>
        <taxon>Magnoliopsida</taxon>
        <taxon>eudicotyledons</taxon>
        <taxon>Gunneridae</taxon>
        <taxon>Pentapetalae</taxon>
        <taxon>Dilleniales</taxon>
        <taxon>Dilleniaceae</taxon>
        <taxon>Dillenia</taxon>
    </lineage>
</organism>
<evidence type="ECO:0000313" key="3">
    <source>
        <dbReference type="Proteomes" id="UP001370490"/>
    </source>
</evidence>
<protein>
    <submittedName>
        <fullName evidence="2">Protein OCTOPUS-like</fullName>
    </submittedName>
</protein>
<dbReference type="PANTHER" id="PTHR34046:SF7">
    <property type="entry name" value="DUF740 FAMILY PROTEIN"/>
    <property type="match status" value="1"/>
</dbReference>
<dbReference type="EMBL" id="JBAMMX010000006">
    <property type="protein sequence ID" value="KAK6938124.1"/>
    <property type="molecule type" value="Genomic_DNA"/>
</dbReference>
<dbReference type="AlphaFoldDB" id="A0AAN8VQF8"/>
<evidence type="ECO:0000256" key="1">
    <source>
        <dbReference type="SAM" id="MobiDB-lite"/>
    </source>
</evidence>
<sequence length="120" mass="13183">MCRRHPKHRQAPGVCSRCLSERLSHLSSSSCSISSNTLALSSSSSSLSSYSSSSSGSSCSSPIHHAYRIRSVTTRGSLSIMNALTKSRSMAFVTRMRGREISDGKKKRGFWSKLLLRQVR</sequence>
<dbReference type="Pfam" id="PF05340">
    <property type="entry name" value="DUF740"/>
    <property type="match status" value="1"/>
</dbReference>